<feature type="compositionally biased region" description="Basic and acidic residues" evidence="1">
    <location>
        <begin position="73"/>
        <end position="113"/>
    </location>
</feature>
<feature type="region of interest" description="Disordered" evidence="1">
    <location>
        <begin position="1"/>
        <end position="34"/>
    </location>
</feature>
<evidence type="ECO:0000313" key="3">
    <source>
        <dbReference type="Proteomes" id="UP001605036"/>
    </source>
</evidence>
<name>A0ABD1YGT2_9MARC</name>
<keyword evidence="3" id="KW-1185">Reference proteome</keyword>
<feature type="compositionally biased region" description="Acidic residues" evidence="1">
    <location>
        <begin position="132"/>
        <end position="143"/>
    </location>
</feature>
<organism evidence="2 3">
    <name type="scientific">Riccia fluitans</name>
    <dbReference type="NCBI Taxonomy" id="41844"/>
    <lineage>
        <taxon>Eukaryota</taxon>
        <taxon>Viridiplantae</taxon>
        <taxon>Streptophyta</taxon>
        <taxon>Embryophyta</taxon>
        <taxon>Marchantiophyta</taxon>
        <taxon>Marchantiopsida</taxon>
        <taxon>Marchantiidae</taxon>
        <taxon>Marchantiales</taxon>
        <taxon>Ricciaceae</taxon>
        <taxon>Riccia</taxon>
    </lineage>
</organism>
<feature type="compositionally biased region" description="Polar residues" evidence="1">
    <location>
        <begin position="1"/>
        <end position="11"/>
    </location>
</feature>
<sequence>MASSEENTEGTASLKEEEKQESVALEQEAADKEKREIAVKERQFELLMQQVQTEASINRVTNLHPATRHKMKNKLERSISEKMAESSKRKTPSEDLQKVFQDKADKAKADKLQRLRASFNGRSSDNTSPKDDPEDDESSGTQQ</sequence>
<reference evidence="2 3" key="1">
    <citation type="submission" date="2024-09" db="EMBL/GenBank/DDBJ databases">
        <title>Chromosome-scale assembly of Riccia fluitans.</title>
        <authorList>
            <person name="Paukszto L."/>
            <person name="Sawicki J."/>
            <person name="Karawczyk K."/>
            <person name="Piernik-Szablinska J."/>
            <person name="Szczecinska M."/>
            <person name="Mazdziarz M."/>
        </authorList>
    </citation>
    <scope>NUCLEOTIDE SEQUENCE [LARGE SCALE GENOMIC DNA]</scope>
    <source>
        <strain evidence="2">Rf_01</strain>
        <tissue evidence="2">Aerial parts of the thallus</tissue>
    </source>
</reference>
<dbReference type="AlphaFoldDB" id="A0ABD1YGT2"/>
<gene>
    <name evidence="2" type="ORF">R1flu_014594</name>
</gene>
<dbReference type="EMBL" id="JBHFFA010000004">
    <property type="protein sequence ID" value="KAL2629908.1"/>
    <property type="molecule type" value="Genomic_DNA"/>
</dbReference>
<comment type="caution">
    <text evidence="2">The sequence shown here is derived from an EMBL/GenBank/DDBJ whole genome shotgun (WGS) entry which is preliminary data.</text>
</comment>
<evidence type="ECO:0000256" key="1">
    <source>
        <dbReference type="SAM" id="MobiDB-lite"/>
    </source>
</evidence>
<dbReference type="Proteomes" id="UP001605036">
    <property type="component" value="Unassembled WGS sequence"/>
</dbReference>
<protein>
    <submittedName>
        <fullName evidence="2">Uncharacterized protein</fullName>
    </submittedName>
</protein>
<accession>A0ABD1YGT2</accession>
<feature type="region of interest" description="Disordered" evidence="1">
    <location>
        <begin position="58"/>
        <end position="143"/>
    </location>
</feature>
<evidence type="ECO:0000313" key="2">
    <source>
        <dbReference type="EMBL" id="KAL2629908.1"/>
    </source>
</evidence>
<proteinExistence type="predicted"/>